<feature type="compositionally biased region" description="Basic and acidic residues" evidence="6">
    <location>
        <begin position="257"/>
        <end position="284"/>
    </location>
</feature>
<sequence>MRTYKGVVCEKKKKYMIFLTSEGEFLRGIPIGKTPDIGDETNFQLVPFREKAKFRFIGAVVAAAMLLLFISATLFIKNNHVMAYVQLETDTAVELEVNRNGKVIAVRDLKKTTESNYYLTKWKGHKLEAVLDSIVKETITGDSNKQVMITTVFSDSKNAAKVQEIVRDAVHNVRGEYKEFDWRISKSTEKERKTANEHKISIHELKKMNEEAPTKEKNLPSNIDDSQKVVPAVPTNEIENEAQFNKHSGPSAHPAQKNKEKSDQRENRGEQKRNEQLENRELKPKPAPVRESQQDSNASNNNPGKVNENPSSKQKEKNPDSQKMNDSPSENNKGK</sequence>
<feature type="transmembrane region" description="Helical" evidence="7">
    <location>
        <begin position="56"/>
        <end position="76"/>
    </location>
</feature>
<dbReference type="AlphaFoldDB" id="A0A380BCC3"/>
<feature type="compositionally biased region" description="Polar residues" evidence="6">
    <location>
        <begin position="294"/>
        <end position="312"/>
    </location>
</feature>
<keyword evidence="10" id="KW-1185">Reference proteome</keyword>
<feature type="region of interest" description="Disordered" evidence="6">
    <location>
        <begin position="204"/>
        <end position="227"/>
    </location>
</feature>
<feature type="domain" description="RsgI N-terminal anti-sigma" evidence="8">
    <location>
        <begin position="4"/>
        <end position="52"/>
    </location>
</feature>
<evidence type="ECO:0000313" key="9">
    <source>
        <dbReference type="EMBL" id="SUI98446.1"/>
    </source>
</evidence>
<evidence type="ECO:0000313" key="10">
    <source>
        <dbReference type="Proteomes" id="UP000254519"/>
    </source>
</evidence>
<keyword evidence="4 7" id="KW-1133">Transmembrane helix</keyword>
<gene>
    <name evidence="9" type="primary">rsgI</name>
    <name evidence="9" type="ORF">NCTC4822_00182</name>
</gene>
<dbReference type="EMBL" id="UGYZ01000002">
    <property type="protein sequence ID" value="SUI98446.1"/>
    <property type="molecule type" value="Genomic_DNA"/>
</dbReference>
<protein>
    <submittedName>
        <fullName evidence="9">Regulation of sigma I protein</fullName>
    </submittedName>
</protein>
<proteinExistence type="predicted"/>
<reference evidence="9 10" key="1">
    <citation type="submission" date="2018-06" db="EMBL/GenBank/DDBJ databases">
        <authorList>
            <consortium name="Pathogen Informatics"/>
            <person name="Doyle S."/>
        </authorList>
    </citation>
    <scope>NUCLEOTIDE SEQUENCE [LARGE SCALE GENOMIC DNA]</scope>
    <source>
        <strain evidence="10">ATCC 11859 / DSM 33 / NCIB 8841 / NCTC 4822</strain>
    </source>
</reference>
<evidence type="ECO:0000256" key="3">
    <source>
        <dbReference type="ARBA" id="ARBA00022692"/>
    </source>
</evidence>
<evidence type="ECO:0000256" key="1">
    <source>
        <dbReference type="ARBA" id="ARBA00004162"/>
    </source>
</evidence>
<name>A0A380BCC3_SPOPA</name>
<dbReference type="Proteomes" id="UP000254519">
    <property type="component" value="Unassembled WGS sequence"/>
</dbReference>
<organism evidence="9 10">
    <name type="scientific">Sporosarcina pasteurii</name>
    <name type="common">Bacillus pasteurii</name>
    <dbReference type="NCBI Taxonomy" id="1474"/>
    <lineage>
        <taxon>Bacteria</taxon>
        <taxon>Bacillati</taxon>
        <taxon>Bacillota</taxon>
        <taxon>Bacilli</taxon>
        <taxon>Bacillales</taxon>
        <taxon>Caryophanaceae</taxon>
        <taxon>Sporosarcina</taxon>
    </lineage>
</organism>
<feature type="compositionally biased region" description="Basic and acidic residues" evidence="6">
    <location>
        <begin position="204"/>
        <end position="218"/>
    </location>
</feature>
<dbReference type="InterPro" id="IPR024449">
    <property type="entry name" value="Anti-sigma_RsgI_N"/>
</dbReference>
<evidence type="ECO:0000256" key="5">
    <source>
        <dbReference type="ARBA" id="ARBA00023136"/>
    </source>
</evidence>
<evidence type="ECO:0000256" key="6">
    <source>
        <dbReference type="SAM" id="MobiDB-lite"/>
    </source>
</evidence>
<keyword evidence="2" id="KW-1003">Cell membrane</keyword>
<accession>A0A380BCC3</accession>
<dbReference type="GO" id="GO:0005886">
    <property type="term" value="C:plasma membrane"/>
    <property type="evidence" value="ECO:0007669"/>
    <property type="project" value="UniProtKB-SubCell"/>
</dbReference>
<dbReference type="Pfam" id="PF12791">
    <property type="entry name" value="RsgI_N"/>
    <property type="match status" value="1"/>
</dbReference>
<evidence type="ECO:0000259" key="8">
    <source>
        <dbReference type="PROSITE" id="PS51849"/>
    </source>
</evidence>
<dbReference type="PROSITE" id="PS51849">
    <property type="entry name" value="RSGI_N"/>
    <property type="match status" value="1"/>
</dbReference>
<keyword evidence="5 7" id="KW-0472">Membrane</keyword>
<feature type="region of interest" description="Disordered" evidence="6">
    <location>
        <begin position="241"/>
        <end position="335"/>
    </location>
</feature>
<keyword evidence="3 7" id="KW-0812">Transmembrane</keyword>
<feature type="compositionally biased region" description="Polar residues" evidence="6">
    <location>
        <begin position="321"/>
        <end position="335"/>
    </location>
</feature>
<evidence type="ECO:0000256" key="2">
    <source>
        <dbReference type="ARBA" id="ARBA00022475"/>
    </source>
</evidence>
<comment type="subcellular location">
    <subcellularLocation>
        <location evidence="1">Cell membrane</location>
        <topology evidence="1">Single-pass membrane protein</topology>
    </subcellularLocation>
</comment>
<evidence type="ECO:0000256" key="7">
    <source>
        <dbReference type="SAM" id="Phobius"/>
    </source>
</evidence>
<evidence type="ECO:0000256" key="4">
    <source>
        <dbReference type="ARBA" id="ARBA00022989"/>
    </source>
</evidence>
<dbReference type="Pfam" id="PF23750">
    <property type="entry name" value="RsgI_M"/>
    <property type="match status" value="1"/>
</dbReference>
<dbReference type="InterPro" id="IPR055431">
    <property type="entry name" value="RsgI_M"/>
</dbReference>